<dbReference type="HOGENOM" id="CLU_000445_92_1_12"/>
<evidence type="ECO:0000313" key="3">
    <source>
        <dbReference type="EMBL" id="AGT42824.1"/>
    </source>
</evidence>
<dbReference type="Proteomes" id="UP000015620">
    <property type="component" value="Chromosome"/>
</dbReference>
<organism evidence="3 4">
    <name type="scientific">Treponema pedis str. T A4</name>
    <dbReference type="NCBI Taxonomy" id="1291379"/>
    <lineage>
        <taxon>Bacteria</taxon>
        <taxon>Pseudomonadati</taxon>
        <taxon>Spirochaetota</taxon>
        <taxon>Spirochaetia</taxon>
        <taxon>Spirochaetales</taxon>
        <taxon>Treponemataceae</taxon>
        <taxon>Treponema</taxon>
    </lineage>
</organism>
<keyword evidence="3" id="KW-0378">Hydrolase</keyword>
<accession>S6A7X1</accession>
<protein>
    <submittedName>
        <fullName evidence="3">Metal dependent phosphohydrolase</fullName>
    </submittedName>
</protein>
<dbReference type="PANTHER" id="PTHR43155">
    <property type="entry name" value="CYCLIC DI-GMP PHOSPHODIESTERASE PA4108-RELATED"/>
    <property type="match status" value="1"/>
</dbReference>
<reference evidence="3 4" key="1">
    <citation type="journal article" date="2013" name="PLoS ONE">
        <title>Genome-Wide Relatedness of Treponema pedis, from Gingiva and Necrotic Skin Lesions of Pigs, with the Human Oral Pathogen Treponema denticola.</title>
        <authorList>
            <person name="Svartstrom O."/>
            <person name="Mushtaq M."/>
            <person name="Pringle M."/>
            <person name="Segerman B."/>
        </authorList>
    </citation>
    <scope>NUCLEOTIDE SEQUENCE [LARGE SCALE GENOMIC DNA]</scope>
    <source>
        <strain evidence="3">T A4</strain>
    </source>
</reference>
<dbReference type="InterPro" id="IPR003607">
    <property type="entry name" value="HD/PDEase_dom"/>
</dbReference>
<keyword evidence="1" id="KW-1133">Transmembrane helix</keyword>
<dbReference type="RefSeq" id="WP_020964124.1">
    <property type="nucleotide sequence ID" value="NC_022097.1"/>
</dbReference>
<gene>
    <name evidence="3" type="ORF">TPE_0328</name>
</gene>
<dbReference type="OrthoDB" id="9781505at2"/>
<dbReference type="GO" id="GO:0016787">
    <property type="term" value="F:hydrolase activity"/>
    <property type="evidence" value="ECO:0007669"/>
    <property type="project" value="UniProtKB-KW"/>
</dbReference>
<dbReference type="STRING" id="1291379.TPE_0328"/>
<proteinExistence type="predicted"/>
<dbReference type="SMART" id="SM00471">
    <property type="entry name" value="HDc"/>
    <property type="match status" value="1"/>
</dbReference>
<dbReference type="PANTHER" id="PTHR43155:SF2">
    <property type="entry name" value="CYCLIC DI-GMP PHOSPHODIESTERASE PA4108"/>
    <property type="match status" value="1"/>
</dbReference>
<dbReference type="PATRIC" id="fig|1291379.3.peg.326"/>
<evidence type="ECO:0000259" key="2">
    <source>
        <dbReference type="PROSITE" id="PS51832"/>
    </source>
</evidence>
<name>S6A7X1_9SPIR</name>
<evidence type="ECO:0000256" key="1">
    <source>
        <dbReference type="SAM" id="Phobius"/>
    </source>
</evidence>
<dbReference type="Pfam" id="PF13487">
    <property type="entry name" value="HD_5"/>
    <property type="match status" value="1"/>
</dbReference>
<dbReference type="InterPro" id="IPR037522">
    <property type="entry name" value="HD_GYP_dom"/>
</dbReference>
<feature type="transmembrane region" description="Helical" evidence="1">
    <location>
        <begin position="160"/>
        <end position="179"/>
    </location>
</feature>
<dbReference type="AlphaFoldDB" id="S6A7X1"/>
<sequence>MNTYNVKETKDFSFFGKNVYLDKNFLLLIPECPLTVEIKTMLEDWDFNFIYSEGEPSDFMPIKSTGKPLTSEKDVLAISREKDAAAERLKKQQEVMQKVEKEFLQFLKFIEKIFEIYSMKKTIDGRTVSDKVKELCDFVKENKKIILRIDMQKYYSKENYLILHSLRSAIFALIIGIQLKMPAHKLIELGTSCMLHEIGMLRLPPQYYMYDRPLSGESKKALLTHPVLSYNILKASSFSLPVCLGSLEHHERENGKGYPRGLTKDKISVYGKIIAVACSYEAATGYRPYKEATDASTGLVDMLKNSGSQYDETILKALLFSLSFYPVGIYVHLSDGKIGQVIDINPYDPRFPIVQIYGETTPTGMPKIVGTDPKGITIKRPLTKDEKSRLNLNANANTIT</sequence>
<dbReference type="GeneID" id="301089036"/>
<dbReference type="EMBL" id="CP004120">
    <property type="protein sequence ID" value="AGT42824.1"/>
    <property type="molecule type" value="Genomic_DNA"/>
</dbReference>
<dbReference type="PROSITE" id="PS51832">
    <property type="entry name" value="HD_GYP"/>
    <property type="match status" value="1"/>
</dbReference>
<dbReference type="KEGG" id="tped:TPE_0328"/>
<dbReference type="Gene3D" id="1.10.3210.10">
    <property type="entry name" value="Hypothetical protein af1432"/>
    <property type="match status" value="1"/>
</dbReference>
<dbReference type="SUPFAM" id="SSF109604">
    <property type="entry name" value="HD-domain/PDEase-like"/>
    <property type="match status" value="1"/>
</dbReference>
<keyword evidence="1" id="KW-0472">Membrane</keyword>
<feature type="domain" description="HD-GYP" evidence="2">
    <location>
        <begin position="139"/>
        <end position="334"/>
    </location>
</feature>
<dbReference type="CDD" id="cd00077">
    <property type="entry name" value="HDc"/>
    <property type="match status" value="1"/>
</dbReference>
<evidence type="ECO:0000313" key="4">
    <source>
        <dbReference type="Proteomes" id="UP000015620"/>
    </source>
</evidence>
<keyword evidence="4" id="KW-1185">Reference proteome</keyword>
<keyword evidence="1" id="KW-0812">Transmembrane</keyword>